<evidence type="ECO:0000256" key="1">
    <source>
        <dbReference type="SAM" id="MobiDB-lite"/>
    </source>
</evidence>
<evidence type="ECO:0000313" key="4">
    <source>
        <dbReference type="Proteomes" id="UP000286045"/>
    </source>
</evidence>
<evidence type="ECO:0000256" key="2">
    <source>
        <dbReference type="SAM" id="SignalP"/>
    </source>
</evidence>
<sequence>MMRVITAAATLALAFLGQADAGPVVKAPRTEIPALLSGHVFVTPVPTAVATPSTVVPAASTATGTLGEIPFDISTGTGTGTAQTTSNPETTAAPPVPVDLGDGQKFIQTTYWACATFPMETHCGWHEPILDASSAGARVKGGSVARIGVVGAIAALVLVL</sequence>
<feature type="signal peptide" evidence="2">
    <location>
        <begin position="1"/>
        <end position="21"/>
    </location>
</feature>
<reference evidence="3 4" key="1">
    <citation type="submission" date="2018-12" db="EMBL/GenBank/DDBJ databases">
        <title>Draft genome sequence of Xylaria grammica IHI A82.</title>
        <authorList>
            <person name="Buettner E."/>
            <person name="Kellner H."/>
        </authorList>
    </citation>
    <scope>NUCLEOTIDE SEQUENCE [LARGE SCALE GENOMIC DNA]</scope>
    <source>
        <strain evidence="3 4">IHI A82</strain>
    </source>
</reference>
<dbReference type="AlphaFoldDB" id="A0A439CZH0"/>
<evidence type="ECO:0000313" key="3">
    <source>
        <dbReference type="EMBL" id="RWA07602.1"/>
    </source>
</evidence>
<organism evidence="3 4">
    <name type="scientific">Xylaria grammica</name>
    <dbReference type="NCBI Taxonomy" id="363999"/>
    <lineage>
        <taxon>Eukaryota</taxon>
        <taxon>Fungi</taxon>
        <taxon>Dikarya</taxon>
        <taxon>Ascomycota</taxon>
        <taxon>Pezizomycotina</taxon>
        <taxon>Sordariomycetes</taxon>
        <taxon>Xylariomycetidae</taxon>
        <taxon>Xylariales</taxon>
        <taxon>Xylariaceae</taxon>
        <taxon>Xylaria</taxon>
    </lineage>
</organism>
<name>A0A439CZH0_9PEZI</name>
<feature type="region of interest" description="Disordered" evidence="1">
    <location>
        <begin position="76"/>
        <end position="95"/>
    </location>
</feature>
<comment type="caution">
    <text evidence="3">The sequence shown here is derived from an EMBL/GenBank/DDBJ whole genome shotgun (WGS) entry which is preliminary data.</text>
</comment>
<keyword evidence="2" id="KW-0732">Signal</keyword>
<feature type="chain" id="PRO_5019435009" evidence="2">
    <location>
        <begin position="22"/>
        <end position="160"/>
    </location>
</feature>
<dbReference type="EMBL" id="RYZI01000248">
    <property type="protein sequence ID" value="RWA07602.1"/>
    <property type="molecule type" value="Genomic_DNA"/>
</dbReference>
<gene>
    <name evidence="3" type="ORF">EKO27_g7502</name>
</gene>
<accession>A0A439CZH0</accession>
<protein>
    <submittedName>
        <fullName evidence="3">Uncharacterized protein</fullName>
    </submittedName>
</protein>
<dbReference type="Proteomes" id="UP000286045">
    <property type="component" value="Unassembled WGS sequence"/>
</dbReference>
<proteinExistence type="predicted"/>
<keyword evidence="4" id="KW-1185">Reference proteome</keyword>